<protein>
    <recommendedName>
        <fullName evidence="2">Cell wall elongation regulator TseB-like domain-containing protein</fullName>
    </recommendedName>
</protein>
<keyword evidence="4" id="KW-1185">Reference proteome</keyword>
<proteinExistence type="predicted"/>
<dbReference type="AlphaFoldDB" id="A0A8J2VUV9"/>
<reference evidence="3" key="2">
    <citation type="submission" date="2020-09" db="EMBL/GenBank/DDBJ databases">
        <authorList>
            <person name="Sun Q."/>
            <person name="Zhou Y."/>
        </authorList>
    </citation>
    <scope>NUCLEOTIDE SEQUENCE</scope>
    <source>
        <strain evidence="3">CGMCC 1.15371</strain>
    </source>
</reference>
<keyword evidence="1" id="KW-1133">Transmembrane helix</keyword>
<dbReference type="Pfam" id="PF17881">
    <property type="entry name" value="TseB"/>
    <property type="match status" value="1"/>
</dbReference>
<sequence length="161" mass="18571">MYKWLWVVVAVIIFLGCGLGFLYHAAMSPKRADADHAKQYAREHYNVKRIVSVSDFHGKTSYHVVKAYLNSKKKPVYIFIPDDKKKNNVTLVPVEDGYTKDEILKAFRTHVRYKQIISASLGMVSNTPAWEIVYKDDENHFVFSYYNFNNGDSLSDPIAIE</sequence>
<accession>A0A8J2VUV9</accession>
<dbReference type="Proteomes" id="UP000628775">
    <property type="component" value="Unassembled WGS sequence"/>
</dbReference>
<comment type="caution">
    <text evidence="3">The sequence shown here is derived from an EMBL/GenBank/DDBJ whole genome shotgun (WGS) entry which is preliminary data.</text>
</comment>
<keyword evidence="1" id="KW-0812">Transmembrane</keyword>
<dbReference type="InterPro" id="IPR041401">
    <property type="entry name" value="TseB-like_dom"/>
</dbReference>
<dbReference type="EMBL" id="BMIR01000006">
    <property type="protein sequence ID" value="GGE39019.1"/>
    <property type="molecule type" value="Genomic_DNA"/>
</dbReference>
<organism evidence="3 4">
    <name type="scientific">Pullulanibacillus camelliae</name>
    <dbReference type="NCBI Taxonomy" id="1707096"/>
    <lineage>
        <taxon>Bacteria</taxon>
        <taxon>Bacillati</taxon>
        <taxon>Bacillota</taxon>
        <taxon>Bacilli</taxon>
        <taxon>Bacillales</taxon>
        <taxon>Sporolactobacillaceae</taxon>
        <taxon>Pullulanibacillus</taxon>
    </lineage>
</organism>
<dbReference type="SUPFAM" id="SSF54403">
    <property type="entry name" value="Cystatin/monellin"/>
    <property type="match status" value="2"/>
</dbReference>
<dbReference type="InterPro" id="IPR046350">
    <property type="entry name" value="Cystatin_sf"/>
</dbReference>
<evidence type="ECO:0000259" key="2">
    <source>
        <dbReference type="Pfam" id="PF17881"/>
    </source>
</evidence>
<dbReference type="RefSeq" id="WP_188692203.1">
    <property type="nucleotide sequence ID" value="NZ_BMIR01000006.1"/>
</dbReference>
<evidence type="ECO:0000313" key="4">
    <source>
        <dbReference type="Proteomes" id="UP000628775"/>
    </source>
</evidence>
<name>A0A8J2VUV9_9BACL</name>
<gene>
    <name evidence="3" type="ORF">GCM10011391_17260</name>
</gene>
<dbReference type="PROSITE" id="PS51257">
    <property type="entry name" value="PROKAR_LIPOPROTEIN"/>
    <property type="match status" value="1"/>
</dbReference>
<keyword evidence="1" id="KW-0472">Membrane</keyword>
<reference evidence="3" key="1">
    <citation type="journal article" date="2014" name="Int. J. Syst. Evol. Microbiol.">
        <title>Complete genome sequence of Corynebacterium casei LMG S-19264T (=DSM 44701T), isolated from a smear-ripened cheese.</title>
        <authorList>
            <consortium name="US DOE Joint Genome Institute (JGI-PGF)"/>
            <person name="Walter F."/>
            <person name="Albersmeier A."/>
            <person name="Kalinowski J."/>
            <person name="Ruckert C."/>
        </authorList>
    </citation>
    <scope>NUCLEOTIDE SEQUENCE</scope>
    <source>
        <strain evidence="3">CGMCC 1.15371</strain>
    </source>
</reference>
<dbReference type="Gene3D" id="3.10.450.40">
    <property type="match status" value="2"/>
</dbReference>
<evidence type="ECO:0000313" key="3">
    <source>
        <dbReference type="EMBL" id="GGE39019.1"/>
    </source>
</evidence>
<feature type="transmembrane region" description="Helical" evidence="1">
    <location>
        <begin position="6"/>
        <end position="26"/>
    </location>
</feature>
<feature type="domain" description="Cell wall elongation regulator TseB-like" evidence="2">
    <location>
        <begin position="36"/>
        <end position="81"/>
    </location>
</feature>
<evidence type="ECO:0000256" key="1">
    <source>
        <dbReference type="SAM" id="Phobius"/>
    </source>
</evidence>